<dbReference type="EMBL" id="WBMS02000008">
    <property type="protein sequence ID" value="MWA01080.1"/>
    <property type="molecule type" value="Genomic_DNA"/>
</dbReference>
<accession>A0A6I4M7V6</accession>
<name>A0A6I4M7V6_9ACTN</name>
<gene>
    <name evidence="2" type="ORF">F8568_011960</name>
</gene>
<feature type="transmembrane region" description="Helical" evidence="1">
    <location>
        <begin position="33"/>
        <end position="54"/>
    </location>
</feature>
<dbReference type="Proteomes" id="UP000462055">
    <property type="component" value="Unassembled WGS sequence"/>
</dbReference>
<proteinExistence type="predicted"/>
<sequence>MSKKNFRAGLSALTGIYGLTIAVLAMLDVSSLGLIAAIGAVLLGMGWAFSGRFAGRGA</sequence>
<reference evidence="2" key="1">
    <citation type="submission" date="2019-12" db="EMBL/GenBank/DDBJ databases">
        <title>Actinomadura physcomitrii sp. nov., a novel actinomycete isolated from moss [Physcomitrium sphaericum (Ludw) Fuernr].</title>
        <authorList>
            <person name="Zhuang X."/>
        </authorList>
    </citation>
    <scope>NUCLEOTIDE SEQUENCE [LARGE SCALE GENOMIC DNA]</scope>
    <source>
        <strain evidence="2">LD22</strain>
    </source>
</reference>
<dbReference type="AlphaFoldDB" id="A0A6I4M7V6"/>
<comment type="caution">
    <text evidence="2">The sequence shown here is derived from an EMBL/GenBank/DDBJ whole genome shotgun (WGS) entry which is preliminary data.</text>
</comment>
<keyword evidence="1" id="KW-1133">Transmembrane helix</keyword>
<keyword evidence="3" id="KW-1185">Reference proteome</keyword>
<feature type="transmembrane region" description="Helical" evidence="1">
    <location>
        <begin position="7"/>
        <end position="27"/>
    </location>
</feature>
<evidence type="ECO:0000313" key="3">
    <source>
        <dbReference type="Proteomes" id="UP000462055"/>
    </source>
</evidence>
<organism evidence="2 3">
    <name type="scientific">Actinomadura physcomitrii</name>
    <dbReference type="NCBI Taxonomy" id="2650748"/>
    <lineage>
        <taxon>Bacteria</taxon>
        <taxon>Bacillati</taxon>
        <taxon>Actinomycetota</taxon>
        <taxon>Actinomycetes</taxon>
        <taxon>Streptosporangiales</taxon>
        <taxon>Thermomonosporaceae</taxon>
        <taxon>Actinomadura</taxon>
    </lineage>
</organism>
<evidence type="ECO:0000256" key="1">
    <source>
        <dbReference type="SAM" id="Phobius"/>
    </source>
</evidence>
<keyword evidence="1" id="KW-0812">Transmembrane</keyword>
<protein>
    <submittedName>
        <fullName evidence="2">Uncharacterized protein</fullName>
    </submittedName>
</protein>
<evidence type="ECO:0000313" key="2">
    <source>
        <dbReference type="EMBL" id="MWA01080.1"/>
    </source>
</evidence>
<keyword evidence="1" id="KW-0472">Membrane</keyword>
<dbReference type="RefSeq" id="WP_160573592.1">
    <property type="nucleotide sequence ID" value="NZ_WBMS02000008.1"/>
</dbReference>